<evidence type="ECO:0000313" key="2">
    <source>
        <dbReference type="EMBL" id="OXT00497.1"/>
    </source>
</evidence>
<feature type="signal peptide" evidence="1">
    <location>
        <begin position="1"/>
        <end position="28"/>
    </location>
</feature>
<accession>A0A231UXB1</accession>
<gene>
    <name evidence="2" type="ORF">B7H23_10285</name>
</gene>
<keyword evidence="3" id="KW-1185">Reference proteome</keyword>
<keyword evidence="1" id="KW-0732">Signal</keyword>
<dbReference type="AlphaFoldDB" id="A0A231UXB1"/>
<feature type="chain" id="PRO_5012195508" description="Antifreeze protein" evidence="1">
    <location>
        <begin position="29"/>
        <end position="117"/>
    </location>
</feature>
<proteinExistence type="predicted"/>
<dbReference type="Proteomes" id="UP000215405">
    <property type="component" value="Unassembled WGS sequence"/>
</dbReference>
<dbReference type="RefSeq" id="WP_094077322.1">
    <property type="nucleotide sequence ID" value="NZ_NBYO01000002.1"/>
</dbReference>
<reference evidence="3" key="1">
    <citation type="journal article" date="2017" name="Int. J. Syst. Evol. Microbiol.">
        <title>Notoacmeibacter marinus gen. nov., sp. nov., isolated from the gut of a limpet and proposal of Notoacmeibacteraceae fam. nov. in the order Rhizobiales of the class Alphaproteobacteria.</title>
        <authorList>
            <person name="Huang Z."/>
            <person name="Guo F."/>
            <person name="Lai Q."/>
        </authorList>
    </citation>
    <scope>NUCLEOTIDE SEQUENCE [LARGE SCALE GENOMIC DNA]</scope>
    <source>
        <strain evidence="3">XMTR2A4</strain>
    </source>
</reference>
<evidence type="ECO:0008006" key="4">
    <source>
        <dbReference type="Google" id="ProtNLM"/>
    </source>
</evidence>
<sequence length="117" mass="13137">MFKSIRTAVLSALIALGTVAGVSAPANAGDLRVYAGSGGIYFGFGDHYNRRDVRRNRHYNRGICRNRKAVRKAARRHGINRARVIRRNNRVVKVAGRRDGYRTVVTFANVRGCPRIR</sequence>
<evidence type="ECO:0000256" key="1">
    <source>
        <dbReference type="SAM" id="SignalP"/>
    </source>
</evidence>
<organism evidence="2 3">
    <name type="scientific">Notoacmeibacter marinus</name>
    <dbReference type="NCBI Taxonomy" id="1876515"/>
    <lineage>
        <taxon>Bacteria</taxon>
        <taxon>Pseudomonadati</taxon>
        <taxon>Pseudomonadota</taxon>
        <taxon>Alphaproteobacteria</taxon>
        <taxon>Hyphomicrobiales</taxon>
        <taxon>Notoacmeibacteraceae</taxon>
        <taxon>Notoacmeibacter</taxon>
    </lineage>
</organism>
<comment type="caution">
    <text evidence="2">The sequence shown here is derived from an EMBL/GenBank/DDBJ whole genome shotgun (WGS) entry which is preliminary data.</text>
</comment>
<protein>
    <recommendedName>
        <fullName evidence="4">Antifreeze protein</fullName>
    </recommendedName>
</protein>
<evidence type="ECO:0000313" key="3">
    <source>
        <dbReference type="Proteomes" id="UP000215405"/>
    </source>
</evidence>
<name>A0A231UXB1_9HYPH</name>
<dbReference type="EMBL" id="NBYO01000002">
    <property type="protein sequence ID" value="OXT00497.1"/>
    <property type="molecule type" value="Genomic_DNA"/>
</dbReference>